<keyword evidence="2" id="KW-1185">Reference proteome</keyword>
<accession>A0A151ATA6</accession>
<dbReference type="AlphaFoldDB" id="A0A151ATA6"/>
<dbReference type="Proteomes" id="UP000075670">
    <property type="component" value="Unassembled WGS sequence"/>
</dbReference>
<gene>
    <name evidence="1" type="ORF">MOMUL_28500</name>
</gene>
<sequence length="46" mass="5343">MHLIKIKKLAANYQPIRFSFKEYNFPGSPPFFGRGAFLQHNIDICS</sequence>
<evidence type="ECO:0000313" key="2">
    <source>
        <dbReference type="Proteomes" id="UP000075670"/>
    </source>
</evidence>
<dbReference type="EMBL" id="LTBC01000019">
    <property type="protein sequence ID" value="KYH30879.1"/>
    <property type="molecule type" value="Genomic_DNA"/>
</dbReference>
<dbReference type="PATRIC" id="fig|1122241.3.peg.3034"/>
<protein>
    <submittedName>
        <fullName evidence="1">Uncharacterized protein</fullName>
    </submittedName>
</protein>
<comment type="caution">
    <text evidence="1">The sequence shown here is derived from an EMBL/GenBank/DDBJ whole genome shotgun (WGS) entry which is preliminary data.</text>
</comment>
<evidence type="ECO:0000313" key="1">
    <source>
        <dbReference type="EMBL" id="KYH30879.1"/>
    </source>
</evidence>
<organism evidence="1 2">
    <name type="scientific">Moorella mulderi DSM 14980</name>
    <dbReference type="NCBI Taxonomy" id="1122241"/>
    <lineage>
        <taxon>Bacteria</taxon>
        <taxon>Bacillati</taxon>
        <taxon>Bacillota</taxon>
        <taxon>Clostridia</taxon>
        <taxon>Neomoorellales</taxon>
        <taxon>Neomoorellaceae</taxon>
        <taxon>Neomoorella</taxon>
    </lineage>
</organism>
<proteinExistence type="predicted"/>
<name>A0A151ATA6_9FIRM</name>
<reference evidence="1 2" key="1">
    <citation type="submission" date="2016-02" db="EMBL/GenBank/DDBJ databases">
        <title>Genome sequence of Moorella mulderi DSM 14980.</title>
        <authorList>
            <person name="Poehlein A."/>
            <person name="Daniel R."/>
        </authorList>
    </citation>
    <scope>NUCLEOTIDE SEQUENCE [LARGE SCALE GENOMIC DNA]</scope>
    <source>
        <strain evidence="1 2">DSM 14980</strain>
    </source>
</reference>